<dbReference type="Proteomes" id="UP000253562">
    <property type="component" value="Unassembled WGS sequence"/>
</dbReference>
<keyword evidence="2" id="KW-0812">Transmembrane</keyword>
<evidence type="ECO:0000256" key="1">
    <source>
        <dbReference type="SAM" id="MobiDB-lite"/>
    </source>
</evidence>
<keyword evidence="2" id="KW-0472">Membrane</keyword>
<feature type="region of interest" description="Disordered" evidence="1">
    <location>
        <begin position="1"/>
        <end position="26"/>
    </location>
</feature>
<evidence type="ECO:0000313" key="4">
    <source>
        <dbReference type="Proteomes" id="UP000253562"/>
    </source>
</evidence>
<proteinExistence type="predicted"/>
<feature type="transmembrane region" description="Helical" evidence="2">
    <location>
        <begin position="95"/>
        <end position="119"/>
    </location>
</feature>
<reference evidence="3 4" key="1">
    <citation type="submission" date="2018-07" db="EMBL/GenBank/DDBJ databases">
        <title>Comparative genomes isolates from brazilian mangrove.</title>
        <authorList>
            <person name="De Araujo J.E."/>
            <person name="Taketani R.G."/>
            <person name="Silva M.C.P."/>
            <person name="Lourenco M.V."/>
            <person name="Oliveira V.M."/>
            <person name="Andreote F.D."/>
        </authorList>
    </citation>
    <scope>NUCLEOTIDE SEQUENCE [LARGE SCALE GENOMIC DNA]</scope>
    <source>
        <strain evidence="3 4">HEX PRIS-MGV</strain>
    </source>
</reference>
<feature type="compositionally biased region" description="Polar residues" evidence="1">
    <location>
        <begin position="7"/>
        <end position="21"/>
    </location>
</feature>
<name>A0A368KVT7_9BACT</name>
<protein>
    <submittedName>
        <fullName evidence="3">Uncharacterized protein</fullName>
    </submittedName>
</protein>
<dbReference type="EMBL" id="QPEX01000011">
    <property type="protein sequence ID" value="RCS53014.1"/>
    <property type="molecule type" value="Genomic_DNA"/>
</dbReference>
<gene>
    <name evidence="3" type="ORF">DTL42_09380</name>
</gene>
<feature type="transmembrane region" description="Helical" evidence="2">
    <location>
        <begin position="125"/>
        <end position="144"/>
    </location>
</feature>
<sequence>MLLGSAAQVTLGTPASNTGTERSSRKEKTVKFSLSGTASNGMPVSRLVDLPDEAAVQAYAQENGITVKSIRCAANQNQGVPDSPEYRLRSTASTCFTWGWFLLGGGVLSLCIIPALALILFSVSFLLFIIGAIYGAGEIVAEAVKQKKAE</sequence>
<evidence type="ECO:0000313" key="3">
    <source>
        <dbReference type="EMBL" id="RCS53014.1"/>
    </source>
</evidence>
<organism evidence="3 4">
    <name type="scientific">Bremerella cremea</name>
    <dbReference type="NCBI Taxonomy" id="1031537"/>
    <lineage>
        <taxon>Bacteria</taxon>
        <taxon>Pseudomonadati</taxon>
        <taxon>Planctomycetota</taxon>
        <taxon>Planctomycetia</taxon>
        <taxon>Pirellulales</taxon>
        <taxon>Pirellulaceae</taxon>
        <taxon>Bremerella</taxon>
    </lineage>
</organism>
<keyword evidence="2" id="KW-1133">Transmembrane helix</keyword>
<evidence type="ECO:0000256" key="2">
    <source>
        <dbReference type="SAM" id="Phobius"/>
    </source>
</evidence>
<accession>A0A368KVT7</accession>
<dbReference type="AlphaFoldDB" id="A0A368KVT7"/>
<comment type="caution">
    <text evidence="3">The sequence shown here is derived from an EMBL/GenBank/DDBJ whole genome shotgun (WGS) entry which is preliminary data.</text>
</comment>